<comment type="caution">
    <text evidence="7">The sequence shown here is derived from an EMBL/GenBank/DDBJ whole genome shotgun (WGS) entry which is preliminary data.</text>
</comment>
<dbReference type="AlphaFoldDB" id="A0A2M7E9T6"/>
<dbReference type="Gene3D" id="3.40.50.720">
    <property type="entry name" value="NAD(P)-binding Rossmann-like Domain"/>
    <property type="match status" value="2"/>
</dbReference>
<feature type="domain" description="D-isomer specific 2-hydroxyacid dehydrogenase NAD-binding" evidence="6">
    <location>
        <begin position="106"/>
        <end position="301"/>
    </location>
</feature>
<comment type="similarity">
    <text evidence="1 4">Belongs to the D-isomer specific 2-hydroxyacid dehydrogenase family.</text>
</comment>
<dbReference type="EMBL" id="PETL01000102">
    <property type="protein sequence ID" value="PIV64474.1"/>
    <property type="molecule type" value="Genomic_DNA"/>
</dbReference>
<dbReference type="Pfam" id="PF00389">
    <property type="entry name" value="2-Hacid_dh"/>
    <property type="match status" value="1"/>
</dbReference>
<dbReference type="GO" id="GO:0051287">
    <property type="term" value="F:NAD binding"/>
    <property type="evidence" value="ECO:0007669"/>
    <property type="project" value="InterPro"/>
</dbReference>
<dbReference type="PROSITE" id="PS00065">
    <property type="entry name" value="D_2_HYDROXYACID_DH_1"/>
    <property type="match status" value="1"/>
</dbReference>
<evidence type="ECO:0000256" key="3">
    <source>
        <dbReference type="ARBA" id="ARBA00023027"/>
    </source>
</evidence>
<evidence type="ECO:0000259" key="5">
    <source>
        <dbReference type="Pfam" id="PF00389"/>
    </source>
</evidence>
<dbReference type="PANTHER" id="PTHR43026:SF1">
    <property type="entry name" value="2-HYDROXYACID DEHYDROGENASE HOMOLOG 1-RELATED"/>
    <property type="match status" value="1"/>
</dbReference>
<keyword evidence="2 4" id="KW-0560">Oxidoreductase</keyword>
<evidence type="ECO:0000313" key="8">
    <source>
        <dbReference type="Proteomes" id="UP000228886"/>
    </source>
</evidence>
<sequence length="332" mass="37809">MKIGFFEIKGWEKKYLRRKLKGHYLEFYKEPLDLENTKKIRDFEAISVFIYSKINQQIIRKLSGLKLVVTRSTGFDHIDLKECKSRKIAVCNVPFYGENTVAEHTFALILSLSRNIHKSYMRTIRGDFSIDGLEGFDLKGKTLGVVGAGHIGLHLIKMAKGFGMNVLAYDPHQDRFLAEVLGFRYVLLKEVLRKSDIISLHLPHNKSTHHLIDKDTIKLIKKGAILINTSRGGIVDTEALIEALDKKILSGAGLDVLEGEELIKEEKQLLYDPKKLQALGNLVKDHILLRKDNVVFTPHIAFYSQEALERILETTMQNIINFLSGKPQNILC</sequence>
<dbReference type="FunFam" id="3.40.50.720:FF:000041">
    <property type="entry name" value="D-3-phosphoglycerate dehydrogenase"/>
    <property type="match status" value="1"/>
</dbReference>
<protein>
    <submittedName>
        <fullName evidence="7">Hydroxyacid dehydrogenase</fullName>
    </submittedName>
</protein>
<name>A0A2M7E9T6_9BACT</name>
<dbReference type="GO" id="GO:0008720">
    <property type="term" value="F:D-lactate dehydrogenase (NAD+) activity"/>
    <property type="evidence" value="ECO:0007669"/>
    <property type="project" value="TreeGrafter"/>
</dbReference>
<dbReference type="InterPro" id="IPR036291">
    <property type="entry name" value="NAD(P)-bd_dom_sf"/>
</dbReference>
<dbReference type="SUPFAM" id="SSF52283">
    <property type="entry name" value="Formate/glycerate dehydrogenase catalytic domain-like"/>
    <property type="match status" value="1"/>
</dbReference>
<dbReference type="InterPro" id="IPR029753">
    <property type="entry name" value="D-isomer_DH_CS"/>
</dbReference>
<dbReference type="InterPro" id="IPR058205">
    <property type="entry name" value="D-LDH-like"/>
</dbReference>
<dbReference type="InterPro" id="IPR006139">
    <property type="entry name" value="D-isomer_2_OHA_DH_cat_dom"/>
</dbReference>
<dbReference type="PANTHER" id="PTHR43026">
    <property type="entry name" value="2-HYDROXYACID DEHYDROGENASE HOMOLOG 1-RELATED"/>
    <property type="match status" value="1"/>
</dbReference>
<dbReference type="GO" id="GO:0047545">
    <property type="term" value="F:(S)-2-hydroxyglutarate dehydrogenase activity"/>
    <property type="evidence" value="ECO:0007669"/>
    <property type="project" value="UniProtKB-ARBA"/>
</dbReference>
<dbReference type="Pfam" id="PF02826">
    <property type="entry name" value="2-Hacid_dh_C"/>
    <property type="match status" value="1"/>
</dbReference>
<dbReference type="InterPro" id="IPR006140">
    <property type="entry name" value="D-isomer_DH_NAD-bd"/>
</dbReference>
<evidence type="ECO:0000256" key="4">
    <source>
        <dbReference type="RuleBase" id="RU003719"/>
    </source>
</evidence>
<reference evidence="8" key="1">
    <citation type="submission" date="2017-09" db="EMBL/GenBank/DDBJ databases">
        <title>Depth-based differentiation of microbial function through sediment-hosted aquifers and enrichment of novel symbionts in the deep terrestrial subsurface.</title>
        <authorList>
            <person name="Probst A.J."/>
            <person name="Ladd B."/>
            <person name="Jarett J.K."/>
            <person name="Geller-Mcgrath D.E."/>
            <person name="Sieber C.M.K."/>
            <person name="Emerson J.B."/>
            <person name="Anantharaman K."/>
            <person name="Thomas B.C."/>
            <person name="Malmstrom R."/>
            <person name="Stieglmeier M."/>
            <person name="Klingl A."/>
            <person name="Woyke T."/>
            <person name="Ryan C.M."/>
            <person name="Banfield J.F."/>
        </authorList>
    </citation>
    <scope>NUCLEOTIDE SEQUENCE [LARGE SCALE GENOMIC DNA]</scope>
</reference>
<organism evidence="7 8">
    <name type="scientific">bacterium (Candidatus Ratteibacteria) CG01_land_8_20_14_3_00_40_19</name>
    <dbReference type="NCBI Taxonomy" id="2014290"/>
    <lineage>
        <taxon>Bacteria</taxon>
        <taxon>Candidatus Ratteibacteria</taxon>
    </lineage>
</organism>
<dbReference type="GO" id="GO:0006564">
    <property type="term" value="P:L-serine biosynthetic process"/>
    <property type="evidence" value="ECO:0007669"/>
    <property type="project" value="UniProtKB-ARBA"/>
</dbReference>
<proteinExistence type="inferred from homology"/>
<keyword evidence="3" id="KW-0520">NAD</keyword>
<evidence type="ECO:0000313" key="7">
    <source>
        <dbReference type="EMBL" id="PIV64474.1"/>
    </source>
</evidence>
<dbReference type="Proteomes" id="UP000228886">
    <property type="component" value="Unassembled WGS sequence"/>
</dbReference>
<feature type="domain" description="D-isomer specific 2-hydroxyacid dehydrogenase catalytic" evidence="5">
    <location>
        <begin position="14"/>
        <end position="327"/>
    </location>
</feature>
<evidence type="ECO:0000256" key="2">
    <source>
        <dbReference type="ARBA" id="ARBA00023002"/>
    </source>
</evidence>
<dbReference type="PROSITE" id="PS00670">
    <property type="entry name" value="D_2_HYDROXYACID_DH_2"/>
    <property type="match status" value="1"/>
</dbReference>
<dbReference type="CDD" id="cd12187">
    <property type="entry name" value="LDH_like_1"/>
    <property type="match status" value="1"/>
</dbReference>
<evidence type="ECO:0000259" key="6">
    <source>
        <dbReference type="Pfam" id="PF02826"/>
    </source>
</evidence>
<dbReference type="InterPro" id="IPR029752">
    <property type="entry name" value="D-isomer_DH_CS1"/>
</dbReference>
<gene>
    <name evidence="7" type="ORF">COS11_01995</name>
</gene>
<dbReference type="GO" id="GO:0004617">
    <property type="term" value="F:phosphoglycerate dehydrogenase activity"/>
    <property type="evidence" value="ECO:0007669"/>
    <property type="project" value="UniProtKB-ARBA"/>
</dbReference>
<accession>A0A2M7E9T6</accession>
<dbReference type="SUPFAM" id="SSF51735">
    <property type="entry name" value="NAD(P)-binding Rossmann-fold domains"/>
    <property type="match status" value="1"/>
</dbReference>
<evidence type="ECO:0000256" key="1">
    <source>
        <dbReference type="ARBA" id="ARBA00005854"/>
    </source>
</evidence>